<dbReference type="SMART" id="SM00326">
    <property type="entry name" value="SH3"/>
    <property type="match status" value="2"/>
</dbReference>
<keyword evidence="1" id="KW-0728">SH3 domain</keyword>
<sequence>MTKDITLKYVANKQYHDAPAHPIKIIKDEVLTFIQESNPQGDWPNWMLCQGVEKEGWVPKQILRIEGTQATALFDYDATEFNLKEGEVLISYRKMNGWIYGFKESKPTVIGWAPLNCLQLIA</sequence>
<gene>
    <name evidence="3" type="ORF">I1A42_06840</name>
</gene>
<comment type="caution">
    <text evidence="3">The sequence shown here is derived from an EMBL/GenBank/DDBJ whole genome shotgun (WGS) entry which is preliminary data.</text>
</comment>
<dbReference type="Gene3D" id="2.30.30.40">
    <property type="entry name" value="SH3 Domains"/>
    <property type="match status" value="1"/>
</dbReference>
<protein>
    <recommendedName>
        <fullName evidence="2">SH3 domain-containing protein</fullName>
    </recommendedName>
</protein>
<proteinExistence type="predicted"/>
<dbReference type="CDD" id="cd00174">
    <property type="entry name" value="SH3"/>
    <property type="match status" value="1"/>
</dbReference>
<name>A0ABS0GCX8_9VIBR</name>
<dbReference type="PROSITE" id="PS50002">
    <property type="entry name" value="SH3"/>
    <property type="match status" value="1"/>
</dbReference>
<reference evidence="3 4" key="1">
    <citation type="submission" date="2020-11" db="EMBL/GenBank/DDBJ databases">
        <title>Vibrio nitrifigilis sp. nov., a marine nitrogen-fixing bacterium isolated from the lagoon sediment of an islet inside an atoll.</title>
        <authorList>
            <person name="Wang L.-T."/>
            <person name="Shieh W.Y."/>
        </authorList>
    </citation>
    <scope>NUCLEOTIDE SEQUENCE [LARGE SCALE GENOMIC DNA]</scope>
    <source>
        <strain evidence="3 4">NFV-1</strain>
    </source>
</reference>
<dbReference type="Pfam" id="PF07653">
    <property type="entry name" value="SH3_2"/>
    <property type="match status" value="1"/>
</dbReference>
<keyword evidence="4" id="KW-1185">Reference proteome</keyword>
<dbReference type="InterPro" id="IPR036028">
    <property type="entry name" value="SH3-like_dom_sf"/>
</dbReference>
<dbReference type="InterPro" id="IPR001452">
    <property type="entry name" value="SH3_domain"/>
</dbReference>
<dbReference type="PIRSF" id="PIRSF034961">
    <property type="entry name" value="UCP034961_SH3_2"/>
    <property type="match status" value="1"/>
</dbReference>
<organism evidence="3 4">
    <name type="scientific">Vibrio nitrifigilis</name>
    <dbReference type="NCBI Taxonomy" id="2789781"/>
    <lineage>
        <taxon>Bacteria</taxon>
        <taxon>Pseudomonadati</taxon>
        <taxon>Pseudomonadota</taxon>
        <taxon>Gammaproteobacteria</taxon>
        <taxon>Vibrionales</taxon>
        <taxon>Vibrionaceae</taxon>
        <taxon>Vibrio</taxon>
    </lineage>
</organism>
<dbReference type="InterPro" id="IPR014593">
    <property type="entry name" value="UCP034961_SH3_2"/>
</dbReference>
<evidence type="ECO:0000259" key="2">
    <source>
        <dbReference type="PROSITE" id="PS50002"/>
    </source>
</evidence>
<dbReference type="SUPFAM" id="SSF50044">
    <property type="entry name" value="SH3-domain"/>
    <property type="match status" value="2"/>
</dbReference>
<evidence type="ECO:0000256" key="1">
    <source>
        <dbReference type="ARBA" id="ARBA00022443"/>
    </source>
</evidence>
<evidence type="ECO:0000313" key="3">
    <source>
        <dbReference type="EMBL" id="MBF9000273.1"/>
    </source>
</evidence>
<accession>A0ABS0GCX8</accession>
<dbReference type="Proteomes" id="UP000597206">
    <property type="component" value="Unassembled WGS sequence"/>
</dbReference>
<dbReference type="EMBL" id="JADPMR010000001">
    <property type="protein sequence ID" value="MBF9000273.1"/>
    <property type="molecule type" value="Genomic_DNA"/>
</dbReference>
<feature type="domain" description="SH3" evidence="2">
    <location>
        <begin position="65"/>
        <end position="122"/>
    </location>
</feature>
<evidence type="ECO:0000313" key="4">
    <source>
        <dbReference type="Proteomes" id="UP000597206"/>
    </source>
</evidence>